<dbReference type="Pfam" id="PF00126">
    <property type="entry name" value="HTH_1"/>
    <property type="match status" value="1"/>
</dbReference>
<dbReference type="InterPro" id="IPR005119">
    <property type="entry name" value="LysR_subst-bd"/>
</dbReference>
<dbReference type="Gene3D" id="3.40.190.290">
    <property type="match status" value="1"/>
</dbReference>
<dbReference type="PROSITE" id="PS50931">
    <property type="entry name" value="HTH_LYSR"/>
    <property type="match status" value="1"/>
</dbReference>
<dbReference type="PANTHER" id="PTHR30537:SF66">
    <property type="entry name" value="IRON-REGULATED VIRULENCE REGULATORY PROTEIN IRGB"/>
    <property type="match status" value="1"/>
</dbReference>
<evidence type="ECO:0000256" key="4">
    <source>
        <dbReference type="ARBA" id="ARBA00023163"/>
    </source>
</evidence>
<dbReference type="Gene3D" id="1.10.10.10">
    <property type="entry name" value="Winged helix-like DNA-binding domain superfamily/Winged helix DNA-binding domain"/>
    <property type="match status" value="1"/>
</dbReference>
<comment type="caution">
    <text evidence="6">The sequence shown here is derived from an EMBL/GenBank/DDBJ whole genome shotgun (WGS) entry which is preliminary data.</text>
</comment>
<keyword evidence="4" id="KW-0804">Transcription</keyword>
<protein>
    <submittedName>
        <fullName evidence="6">LysR family transcriptional regulator</fullName>
    </submittedName>
</protein>
<dbReference type="GO" id="GO:0043565">
    <property type="term" value="F:sequence-specific DNA binding"/>
    <property type="evidence" value="ECO:0007669"/>
    <property type="project" value="TreeGrafter"/>
</dbReference>
<dbReference type="InterPro" id="IPR058163">
    <property type="entry name" value="LysR-type_TF_proteobact-type"/>
</dbReference>
<dbReference type="FunFam" id="1.10.10.10:FF:000001">
    <property type="entry name" value="LysR family transcriptional regulator"/>
    <property type="match status" value="1"/>
</dbReference>
<feature type="domain" description="HTH lysR-type" evidence="5">
    <location>
        <begin position="1"/>
        <end position="59"/>
    </location>
</feature>
<evidence type="ECO:0000313" key="6">
    <source>
        <dbReference type="EMBL" id="RCV93235.1"/>
    </source>
</evidence>
<dbReference type="Pfam" id="PF03466">
    <property type="entry name" value="LysR_substrate"/>
    <property type="match status" value="1"/>
</dbReference>
<keyword evidence="7" id="KW-1185">Reference proteome</keyword>
<dbReference type="SUPFAM" id="SSF53850">
    <property type="entry name" value="Periplasmic binding protein-like II"/>
    <property type="match status" value="1"/>
</dbReference>
<dbReference type="InterPro" id="IPR036390">
    <property type="entry name" value="WH_DNA-bd_sf"/>
</dbReference>
<sequence length="337" mass="37045">MHDLDELVAFAAVMESGSLTHSARALGLAKSTLSRRISQLEARLGQPLLRRQANRLLPTEAGHLFHSYCHQILELAEQSQTALETLRQDVSGDLKISVHSALAPAWLIPQAYKFMDRYPGVNLLLHPCETPPQSPAIHSITLWLGELPDTGLHHETLGWLTRGLYAHPDYLSRHGRPRHPRDLTHHAWIDLLGDTASGVVLQHAEHGHFHFLPPASRLKVNQDTLHNDAIARGRGLGIIPDWLAGQRETAYPGCLQRCLPGWSARALPVSLLYAYGHQPRKISAFLSLLRDAIPLAWQNTGPISEKSKATQVAASSTAQPTSLVQTSIASGIAHCSQ</sequence>
<dbReference type="PANTHER" id="PTHR30537">
    <property type="entry name" value="HTH-TYPE TRANSCRIPTIONAL REGULATOR"/>
    <property type="match status" value="1"/>
</dbReference>
<keyword evidence="3" id="KW-0238">DNA-binding</keyword>
<dbReference type="Proteomes" id="UP000253204">
    <property type="component" value="Unassembled WGS sequence"/>
</dbReference>
<keyword evidence="2" id="KW-0805">Transcription regulation</keyword>
<evidence type="ECO:0000259" key="5">
    <source>
        <dbReference type="PROSITE" id="PS50931"/>
    </source>
</evidence>
<name>A0A368U8E3_9GAMM</name>
<evidence type="ECO:0000313" key="7">
    <source>
        <dbReference type="Proteomes" id="UP000253204"/>
    </source>
</evidence>
<dbReference type="RefSeq" id="WP_114485622.1">
    <property type="nucleotide sequence ID" value="NZ_CBCSHM010000015.1"/>
</dbReference>
<dbReference type="GO" id="GO:0006351">
    <property type="term" value="P:DNA-templated transcription"/>
    <property type="evidence" value="ECO:0007669"/>
    <property type="project" value="TreeGrafter"/>
</dbReference>
<dbReference type="InterPro" id="IPR036388">
    <property type="entry name" value="WH-like_DNA-bd_sf"/>
</dbReference>
<proteinExistence type="inferred from homology"/>
<organism evidence="6 7">
    <name type="scientific">Vreelandella rituensis</name>
    <dbReference type="NCBI Taxonomy" id="2282306"/>
    <lineage>
        <taxon>Bacteria</taxon>
        <taxon>Pseudomonadati</taxon>
        <taxon>Pseudomonadota</taxon>
        <taxon>Gammaproteobacteria</taxon>
        <taxon>Oceanospirillales</taxon>
        <taxon>Halomonadaceae</taxon>
        <taxon>Vreelandella</taxon>
    </lineage>
</organism>
<dbReference type="EMBL" id="QPIJ01000004">
    <property type="protein sequence ID" value="RCV93235.1"/>
    <property type="molecule type" value="Genomic_DNA"/>
</dbReference>
<gene>
    <name evidence="6" type="ORF">DU506_03785</name>
</gene>
<dbReference type="SUPFAM" id="SSF46785">
    <property type="entry name" value="Winged helix' DNA-binding domain"/>
    <property type="match status" value="1"/>
</dbReference>
<evidence type="ECO:0000256" key="3">
    <source>
        <dbReference type="ARBA" id="ARBA00023125"/>
    </source>
</evidence>
<evidence type="ECO:0000256" key="2">
    <source>
        <dbReference type="ARBA" id="ARBA00023015"/>
    </source>
</evidence>
<dbReference type="GO" id="GO:0003700">
    <property type="term" value="F:DNA-binding transcription factor activity"/>
    <property type="evidence" value="ECO:0007669"/>
    <property type="project" value="InterPro"/>
</dbReference>
<reference evidence="6 7" key="1">
    <citation type="submission" date="2018-07" db="EMBL/GenBank/DDBJ databases">
        <title>Halomonas rutogse sp. nov., isolated from Lake TangqianCo on Tibetan Plateau.</title>
        <authorList>
            <person name="Lu H."/>
            <person name="Xing P."/>
            <person name="Wu Q."/>
        </authorList>
    </citation>
    <scope>NUCLEOTIDE SEQUENCE [LARGE SCALE GENOMIC DNA]</scope>
    <source>
        <strain evidence="6 7">TQ8S</strain>
    </source>
</reference>
<dbReference type="OrthoDB" id="6183733at2"/>
<dbReference type="AlphaFoldDB" id="A0A368U8E3"/>
<dbReference type="InterPro" id="IPR000847">
    <property type="entry name" value="LysR_HTH_N"/>
</dbReference>
<evidence type="ECO:0000256" key="1">
    <source>
        <dbReference type="ARBA" id="ARBA00009437"/>
    </source>
</evidence>
<accession>A0A368U8E3</accession>
<comment type="similarity">
    <text evidence="1">Belongs to the LysR transcriptional regulatory family.</text>
</comment>